<dbReference type="Gene3D" id="3.40.190.10">
    <property type="entry name" value="Periplasmic binding protein-like II"/>
    <property type="match status" value="1"/>
</dbReference>
<keyword evidence="1" id="KW-0479">Metal-binding</keyword>
<sequence>MPFSFSGKHSFVIFKLVNLDIFFPLVLIMVVFSFSCSKPETQRIMVFSAASLVDVLQETAPEFEKQTGAKLIFNFAGSQTLAGEISNGGPADIFISAGHSPAKFLVDRGHIKEENILELVENVLVVVTSDGGE</sequence>
<evidence type="ECO:0000313" key="4">
    <source>
        <dbReference type="EMBL" id="SVC42545.1"/>
    </source>
</evidence>
<keyword evidence="2" id="KW-0732">Signal</keyword>
<name>A0A382M3K7_9ZZZZ</name>
<dbReference type="NCBIfam" id="TIGR01256">
    <property type="entry name" value="modA"/>
    <property type="match status" value="1"/>
</dbReference>
<dbReference type="EMBL" id="UINC01090525">
    <property type="protein sequence ID" value="SVC42545.1"/>
    <property type="molecule type" value="Genomic_DNA"/>
</dbReference>
<dbReference type="PANTHER" id="PTHR30632:SF0">
    <property type="entry name" value="SULFATE-BINDING PROTEIN"/>
    <property type="match status" value="1"/>
</dbReference>
<evidence type="ECO:0000256" key="3">
    <source>
        <dbReference type="SAM" id="Phobius"/>
    </source>
</evidence>
<evidence type="ECO:0000256" key="1">
    <source>
        <dbReference type="ARBA" id="ARBA00022723"/>
    </source>
</evidence>
<keyword evidence="3" id="KW-1133">Transmembrane helix</keyword>
<dbReference type="GO" id="GO:0046872">
    <property type="term" value="F:metal ion binding"/>
    <property type="evidence" value="ECO:0007669"/>
    <property type="project" value="UniProtKB-KW"/>
</dbReference>
<accession>A0A382M3K7</accession>
<dbReference type="GO" id="GO:0015689">
    <property type="term" value="P:molybdate ion transport"/>
    <property type="evidence" value="ECO:0007669"/>
    <property type="project" value="InterPro"/>
</dbReference>
<feature type="non-terminal residue" evidence="4">
    <location>
        <position position="133"/>
    </location>
</feature>
<reference evidence="4" key="1">
    <citation type="submission" date="2018-05" db="EMBL/GenBank/DDBJ databases">
        <authorList>
            <person name="Lanie J.A."/>
            <person name="Ng W.-L."/>
            <person name="Kazmierczak K.M."/>
            <person name="Andrzejewski T.M."/>
            <person name="Davidsen T.M."/>
            <person name="Wayne K.J."/>
            <person name="Tettelin H."/>
            <person name="Glass J.I."/>
            <person name="Rusch D."/>
            <person name="Podicherti R."/>
            <person name="Tsui H.-C.T."/>
            <person name="Winkler M.E."/>
        </authorList>
    </citation>
    <scope>NUCLEOTIDE SEQUENCE</scope>
</reference>
<dbReference type="InterPro" id="IPR050682">
    <property type="entry name" value="ModA/WtpA"/>
</dbReference>
<feature type="transmembrane region" description="Helical" evidence="3">
    <location>
        <begin position="12"/>
        <end position="34"/>
    </location>
</feature>
<gene>
    <name evidence="4" type="ORF">METZ01_LOCUS295399</name>
</gene>
<dbReference type="SUPFAM" id="SSF53850">
    <property type="entry name" value="Periplasmic binding protein-like II"/>
    <property type="match status" value="1"/>
</dbReference>
<dbReference type="AlphaFoldDB" id="A0A382M3K7"/>
<dbReference type="GO" id="GO:0030973">
    <property type="term" value="F:molybdate ion binding"/>
    <property type="evidence" value="ECO:0007669"/>
    <property type="project" value="TreeGrafter"/>
</dbReference>
<dbReference type="InterPro" id="IPR005950">
    <property type="entry name" value="ModA"/>
</dbReference>
<protein>
    <recommendedName>
        <fullName evidence="5">Molybdate ABC transporter substrate-binding protein</fullName>
    </recommendedName>
</protein>
<keyword evidence="3" id="KW-0472">Membrane</keyword>
<dbReference type="PANTHER" id="PTHR30632">
    <property type="entry name" value="MOLYBDATE-BINDING PERIPLASMIC PROTEIN"/>
    <property type="match status" value="1"/>
</dbReference>
<organism evidence="4">
    <name type="scientific">marine metagenome</name>
    <dbReference type="NCBI Taxonomy" id="408172"/>
    <lineage>
        <taxon>unclassified sequences</taxon>
        <taxon>metagenomes</taxon>
        <taxon>ecological metagenomes</taxon>
    </lineage>
</organism>
<proteinExistence type="predicted"/>
<keyword evidence="3" id="KW-0812">Transmembrane</keyword>
<evidence type="ECO:0000256" key="2">
    <source>
        <dbReference type="ARBA" id="ARBA00022729"/>
    </source>
</evidence>
<dbReference type="Pfam" id="PF13531">
    <property type="entry name" value="SBP_bac_11"/>
    <property type="match status" value="1"/>
</dbReference>
<evidence type="ECO:0008006" key="5">
    <source>
        <dbReference type="Google" id="ProtNLM"/>
    </source>
</evidence>